<dbReference type="Proteomes" id="UP001159363">
    <property type="component" value="Chromosome 5"/>
</dbReference>
<sequence>MLLGFTENIQDNAKKKNPPVKPLSRFTFENVVHDKNIGLQIPKKDRRDTCITYETKHIDEISYRNHIKNKEAARSVKSADKELGEKGECIVLTQDLQAVKVCARRKTHDRTVNSIKVIKYSPDGTIQVKLNFDDEYMDLPHRTSRNEFGNLCGFPQLRNEPIKIKYQKWQLLQELKKVIPLDCGSSTAVCHMK</sequence>
<dbReference type="EMBL" id="JARBHB010000006">
    <property type="protein sequence ID" value="KAJ8881727.1"/>
    <property type="molecule type" value="Genomic_DNA"/>
</dbReference>
<proteinExistence type="predicted"/>
<comment type="caution">
    <text evidence="1">The sequence shown here is derived from an EMBL/GenBank/DDBJ whole genome shotgun (WGS) entry which is preliminary data.</text>
</comment>
<protein>
    <submittedName>
        <fullName evidence="1">Uncharacterized protein</fullName>
    </submittedName>
</protein>
<organism evidence="1 2">
    <name type="scientific">Dryococelus australis</name>
    <dbReference type="NCBI Taxonomy" id="614101"/>
    <lineage>
        <taxon>Eukaryota</taxon>
        <taxon>Metazoa</taxon>
        <taxon>Ecdysozoa</taxon>
        <taxon>Arthropoda</taxon>
        <taxon>Hexapoda</taxon>
        <taxon>Insecta</taxon>
        <taxon>Pterygota</taxon>
        <taxon>Neoptera</taxon>
        <taxon>Polyneoptera</taxon>
        <taxon>Phasmatodea</taxon>
        <taxon>Verophasmatodea</taxon>
        <taxon>Anareolatae</taxon>
        <taxon>Phasmatidae</taxon>
        <taxon>Eurycanthinae</taxon>
        <taxon>Dryococelus</taxon>
    </lineage>
</organism>
<evidence type="ECO:0000313" key="1">
    <source>
        <dbReference type="EMBL" id="KAJ8881727.1"/>
    </source>
</evidence>
<keyword evidence="2" id="KW-1185">Reference proteome</keyword>
<gene>
    <name evidence="1" type="ORF">PR048_018213</name>
</gene>
<evidence type="ECO:0000313" key="2">
    <source>
        <dbReference type="Proteomes" id="UP001159363"/>
    </source>
</evidence>
<reference evidence="1 2" key="1">
    <citation type="submission" date="2023-02" db="EMBL/GenBank/DDBJ databases">
        <title>LHISI_Scaffold_Assembly.</title>
        <authorList>
            <person name="Stuart O.P."/>
            <person name="Cleave R."/>
            <person name="Magrath M.J.L."/>
            <person name="Mikheyev A.S."/>
        </authorList>
    </citation>
    <scope>NUCLEOTIDE SEQUENCE [LARGE SCALE GENOMIC DNA]</scope>
    <source>
        <strain evidence="1">Daus_M_001</strain>
        <tissue evidence="1">Leg muscle</tissue>
    </source>
</reference>
<accession>A0ABQ9HBN3</accession>
<name>A0ABQ9HBN3_9NEOP</name>